<dbReference type="Proteomes" id="UP001211907">
    <property type="component" value="Unassembled WGS sequence"/>
</dbReference>
<organism evidence="1 2">
    <name type="scientific">Physocladia obscura</name>
    <dbReference type="NCBI Taxonomy" id="109957"/>
    <lineage>
        <taxon>Eukaryota</taxon>
        <taxon>Fungi</taxon>
        <taxon>Fungi incertae sedis</taxon>
        <taxon>Chytridiomycota</taxon>
        <taxon>Chytridiomycota incertae sedis</taxon>
        <taxon>Chytridiomycetes</taxon>
        <taxon>Chytridiales</taxon>
        <taxon>Chytriomycetaceae</taxon>
        <taxon>Physocladia</taxon>
    </lineage>
</organism>
<sequence length="169" mass="17430">MFPFGLPAHVPVLATPVYAVADPELTAEPAVGLAAGGEETEDVVLMGDGATDDVETDNAFNIAGQGVYPHEFVASQQNGVVDCGQREGATPSAGQAIFPFGLFVQLPVFPEETAPAVVGDAAAADNDDDDLVTVTVVVVEDDSALASTAATPRITKDFMPDNRAETVIK</sequence>
<proteinExistence type="predicted"/>
<evidence type="ECO:0000313" key="1">
    <source>
        <dbReference type="EMBL" id="KAJ3104280.1"/>
    </source>
</evidence>
<dbReference type="EMBL" id="JADGJH010002064">
    <property type="protein sequence ID" value="KAJ3104280.1"/>
    <property type="molecule type" value="Genomic_DNA"/>
</dbReference>
<evidence type="ECO:0000313" key="2">
    <source>
        <dbReference type="Proteomes" id="UP001211907"/>
    </source>
</evidence>
<dbReference type="AlphaFoldDB" id="A0AAD5ST90"/>
<name>A0AAD5ST90_9FUNG</name>
<reference evidence="1" key="1">
    <citation type="submission" date="2020-05" db="EMBL/GenBank/DDBJ databases">
        <title>Phylogenomic resolution of chytrid fungi.</title>
        <authorList>
            <person name="Stajich J.E."/>
            <person name="Amses K."/>
            <person name="Simmons R."/>
            <person name="Seto K."/>
            <person name="Myers J."/>
            <person name="Bonds A."/>
            <person name="Quandt C.A."/>
            <person name="Barry K."/>
            <person name="Liu P."/>
            <person name="Grigoriev I."/>
            <person name="Longcore J.E."/>
            <person name="James T.Y."/>
        </authorList>
    </citation>
    <scope>NUCLEOTIDE SEQUENCE</scope>
    <source>
        <strain evidence="1">JEL0513</strain>
    </source>
</reference>
<comment type="caution">
    <text evidence="1">The sequence shown here is derived from an EMBL/GenBank/DDBJ whole genome shotgun (WGS) entry which is preliminary data.</text>
</comment>
<accession>A0AAD5ST90</accession>
<gene>
    <name evidence="1" type="ORF">HK100_004080</name>
</gene>
<keyword evidence="2" id="KW-1185">Reference proteome</keyword>
<protein>
    <submittedName>
        <fullName evidence="1">Uncharacterized protein</fullName>
    </submittedName>
</protein>